<dbReference type="Gene3D" id="3.40.50.720">
    <property type="entry name" value="NAD(P)-binding Rossmann-like Domain"/>
    <property type="match status" value="1"/>
</dbReference>
<evidence type="ECO:0000313" key="2">
    <source>
        <dbReference type="EMBL" id="KAA9338507.1"/>
    </source>
</evidence>
<evidence type="ECO:0000259" key="1">
    <source>
        <dbReference type="Pfam" id="PF05368"/>
    </source>
</evidence>
<comment type="caution">
    <text evidence="2">The sequence shown here is derived from an EMBL/GenBank/DDBJ whole genome shotgun (WGS) entry which is preliminary data.</text>
</comment>
<keyword evidence="3" id="KW-1185">Reference proteome</keyword>
<protein>
    <submittedName>
        <fullName evidence="2">SDR family oxidoreductase</fullName>
    </submittedName>
</protein>
<dbReference type="SUPFAM" id="SSF51735">
    <property type="entry name" value="NAD(P)-binding Rossmann-fold domains"/>
    <property type="match status" value="1"/>
</dbReference>
<dbReference type="RefSeq" id="WP_151078056.1">
    <property type="nucleotide sequence ID" value="NZ_CP047647.1"/>
</dbReference>
<dbReference type="InterPro" id="IPR036291">
    <property type="entry name" value="NAD(P)-bd_dom_sf"/>
</dbReference>
<feature type="domain" description="NmrA-like" evidence="1">
    <location>
        <begin position="3"/>
        <end position="251"/>
    </location>
</feature>
<dbReference type="Pfam" id="PF05368">
    <property type="entry name" value="NmrA"/>
    <property type="match status" value="1"/>
</dbReference>
<organism evidence="2 3">
    <name type="scientific">Hymenobacter busanensis</name>
    <dbReference type="NCBI Taxonomy" id="2607656"/>
    <lineage>
        <taxon>Bacteria</taxon>
        <taxon>Pseudomonadati</taxon>
        <taxon>Bacteroidota</taxon>
        <taxon>Cytophagia</taxon>
        <taxon>Cytophagales</taxon>
        <taxon>Hymenobacteraceae</taxon>
        <taxon>Hymenobacter</taxon>
    </lineage>
</organism>
<sequence length="293" mass="31417">MKTDTILITGATGTVGSELVRALANRGATVRAGVHSVIKGDRLKHLNPEVQLVELAFERPETLVPAFTGVDRVFLITPFSPEQVAVARQLIDAAKAAGVKQVVKLSALGAEAEPGIQLGRWHREAEQYLAQSGLSYAIVRPSSFMQNFITYHADGIRQQGAIYLPLGQGRLSYIDAQDIAAAAAAILLDDPIRHHGRAYPLTGSEALSTDEVARIIGQAAGRDVRYVDLPEDAARQGMQGAPQWLVDAMMELNAIGKAGYAATVAPDLERLTGRPARTFAEFAQDHRTAFAAA</sequence>
<dbReference type="Gene3D" id="3.90.25.10">
    <property type="entry name" value="UDP-galactose 4-epimerase, domain 1"/>
    <property type="match status" value="1"/>
</dbReference>
<dbReference type="InterPro" id="IPR051604">
    <property type="entry name" value="Ergot_Alk_Oxidoreductase"/>
</dbReference>
<dbReference type="PANTHER" id="PTHR43162:SF1">
    <property type="entry name" value="PRESTALK A DIFFERENTIATION PROTEIN A"/>
    <property type="match status" value="1"/>
</dbReference>
<gene>
    <name evidence="2" type="ORF">F0P96_06655</name>
</gene>
<dbReference type="Proteomes" id="UP000326380">
    <property type="component" value="Unassembled WGS sequence"/>
</dbReference>
<dbReference type="EMBL" id="VTWU01000002">
    <property type="protein sequence ID" value="KAA9338507.1"/>
    <property type="molecule type" value="Genomic_DNA"/>
</dbReference>
<reference evidence="2 3" key="1">
    <citation type="submission" date="2019-09" db="EMBL/GenBank/DDBJ databases">
        <title>Genome sequence of Hymenobacter sp. M3.</title>
        <authorList>
            <person name="Srinivasan S."/>
        </authorList>
    </citation>
    <scope>NUCLEOTIDE SEQUENCE [LARGE SCALE GENOMIC DNA]</scope>
    <source>
        <strain evidence="2 3">M3</strain>
    </source>
</reference>
<dbReference type="AlphaFoldDB" id="A0A7L5A224"/>
<dbReference type="CDD" id="cd05269">
    <property type="entry name" value="TMR_SDR_a"/>
    <property type="match status" value="1"/>
</dbReference>
<accession>A0A7L5A224</accession>
<name>A0A7L5A224_9BACT</name>
<dbReference type="PANTHER" id="PTHR43162">
    <property type="match status" value="1"/>
</dbReference>
<proteinExistence type="predicted"/>
<dbReference type="InterPro" id="IPR008030">
    <property type="entry name" value="NmrA-like"/>
</dbReference>
<evidence type="ECO:0000313" key="3">
    <source>
        <dbReference type="Proteomes" id="UP000326380"/>
    </source>
</evidence>